<dbReference type="CDD" id="cd17574">
    <property type="entry name" value="REC_OmpR"/>
    <property type="match status" value="1"/>
</dbReference>
<dbReference type="SUPFAM" id="SSF52172">
    <property type="entry name" value="CheY-like"/>
    <property type="match status" value="1"/>
</dbReference>
<dbReference type="FunFam" id="3.40.50.2300:FF:000001">
    <property type="entry name" value="DNA-binding response regulator PhoB"/>
    <property type="match status" value="1"/>
</dbReference>
<evidence type="ECO:0000259" key="9">
    <source>
        <dbReference type="PROSITE" id="PS51755"/>
    </source>
</evidence>
<comment type="caution">
    <text evidence="10">The sequence shown here is derived from an EMBL/GenBank/DDBJ whole genome shotgun (WGS) entry which is preliminary data.</text>
</comment>
<evidence type="ECO:0000256" key="6">
    <source>
        <dbReference type="PROSITE-ProRule" id="PRU00169"/>
    </source>
</evidence>
<evidence type="ECO:0000256" key="2">
    <source>
        <dbReference type="ARBA" id="ARBA00023012"/>
    </source>
</evidence>
<dbReference type="Gene3D" id="6.10.250.690">
    <property type="match status" value="1"/>
</dbReference>
<dbReference type="EMBL" id="NOKQ01000196">
    <property type="protein sequence ID" value="OZS78304.1"/>
    <property type="molecule type" value="Genomic_DNA"/>
</dbReference>
<dbReference type="InterPro" id="IPR001867">
    <property type="entry name" value="OmpR/PhoB-type_DNA-bd"/>
</dbReference>
<feature type="modified residue" description="4-aspartylphosphate" evidence="6">
    <location>
        <position position="53"/>
    </location>
</feature>
<keyword evidence="4 7" id="KW-0238">DNA-binding</keyword>
<accession>A0A264W411</accession>
<evidence type="ECO:0000259" key="8">
    <source>
        <dbReference type="PROSITE" id="PS50110"/>
    </source>
</evidence>
<keyword evidence="1 6" id="KW-0597">Phosphoprotein</keyword>
<name>A0A264W411_9BACL</name>
<evidence type="ECO:0000313" key="10">
    <source>
        <dbReference type="EMBL" id="OZS78304.1"/>
    </source>
</evidence>
<evidence type="ECO:0000256" key="1">
    <source>
        <dbReference type="ARBA" id="ARBA00022553"/>
    </source>
</evidence>
<dbReference type="GO" id="GO:0000156">
    <property type="term" value="F:phosphorelay response regulator activity"/>
    <property type="evidence" value="ECO:0007669"/>
    <property type="project" value="TreeGrafter"/>
</dbReference>
<keyword evidence="5" id="KW-0804">Transcription</keyword>
<feature type="DNA-binding region" description="OmpR/PhoB-type" evidence="7">
    <location>
        <begin position="126"/>
        <end position="223"/>
    </location>
</feature>
<evidence type="ECO:0000256" key="3">
    <source>
        <dbReference type="ARBA" id="ARBA00023015"/>
    </source>
</evidence>
<dbReference type="SMART" id="SM00862">
    <property type="entry name" value="Trans_reg_C"/>
    <property type="match status" value="1"/>
</dbReference>
<dbReference type="Proteomes" id="UP000217065">
    <property type="component" value="Unassembled WGS sequence"/>
</dbReference>
<evidence type="ECO:0000256" key="7">
    <source>
        <dbReference type="PROSITE-ProRule" id="PRU01091"/>
    </source>
</evidence>
<dbReference type="OrthoDB" id="9790442at2"/>
<evidence type="ECO:0000256" key="4">
    <source>
        <dbReference type="ARBA" id="ARBA00023125"/>
    </source>
</evidence>
<dbReference type="PROSITE" id="PS51755">
    <property type="entry name" value="OMPR_PHOB"/>
    <property type="match status" value="1"/>
</dbReference>
<keyword evidence="2" id="KW-0902">Two-component regulatory system</keyword>
<evidence type="ECO:0000256" key="5">
    <source>
        <dbReference type="ARBA" id="ARBA00023163"/>
    </source>
</evidence>
<dbReference type="GO" id="GO:0032993">
    <property type="term" value="C:protein-DNA complex"/>
    <property type="evidence" value="ECO:0007669"/>
    <property type="project" value="TreeGrafter"/>
</dbReference>
<dbReference type="Gene3D" id="1.10.10.10">
    <property type="entry name" value="Winged helix-like DNA-binding domain superfamily/Winged helix DNA-binding domain"/>
    <property type="match status" value="1"/>
</dbReference>
<dbReference type="InterPro" id="IPR036388">
    <property type="entry name" value="WH-like_DNA-bd_sf"/>
</dbReference>
<dbReference type="InterPro" id="IPR039420">
    <property type="entry name" value="WalR-like"/>
</dbReference>
<evidence type="ECO:0000313" key="11">
    <source>
        <dbReference type="Proteomes" id="UP000217065"/>
    </source>
</evidence>
<dbReference type="GO" id="GO:0005829">
    <property type="term" value="C:cytosol"/>
    <property type="evidence" value="ECO:0007669"/>
    <property type="project" value="TreeGrafter"/>
</dbReference>
<organism evidence="10 11">
    <name type="scientific">Tetzosporium hominis</name>
    <dbReference type="NCBI Taxonomy" id="2020506"/>
    <lineage>
        <taxon>Bacteria</taxon>
        <taxon>Bacillati</taxon>
        <taxon>Bacillota</taxon>
        <taxon>Bacilli</taxon>
        <taxon>Bacillales</taxon>
        <taxon>Caryophanaceae</taxon>
        <taxon>Tetzosporium</taxon>
    </lineage>
</organism>
<gene>
    <name evidence="10" type="ORF">CF394_05970</name>
</gene>
<dbReference type="RefSeq" id="WP_094942324.1">
    <property type="nucleotide sequence ID" value="NZ_NOKQ01000196.1"/>
</dbReference>
<dbReference type="GO" id="GO:0006355">
    <property type="term" value="P:regulation of DNA-templated transcription"/>
    <property type="evidence" value="ECO:0007669"/>
    <property type="project" value="InterPro"/>
</dbReference>
<dbReference type="FunFam" id="1.10.10.10:FF:000005">
    <property type="entry name" value="Two-component system response regulator"/>
    <property type="match status" value="1"/>
</dbReference>
<dbReference type="PANTHER" id="PTHR48111">
    <property type="entry name" value="REGULATOR OF RPOS"/>
    <property type="match status" value="1"/>
</dbReference>
<dbReference type="Pfam" id="PF00072">
    <property type="entry name" value="Response_reg"/>
    <property type="match status" value="1"/>
</dbReference>
<keyword evidence="3" id="KW-0805">Transcription regulation</keyword>
<dbReference type="CDD" id="cd00383">
    <property type="entry name" value="trans_reg_C"/>
    <property type="match status" value="1"/>
</dbReference>
<protein>
    <submittedName>
        <fullName evidence="10">DNA-binding response regulator</fullName>
    </submittedName>
</protein>
<dbReference type="InterPro" id="IPR011006">
    <property type="entry name" value="CheY-like_superfamily"/>
</dbReference>
<proteinExistence type="predicted"/>
<reference evidence="10 11" key="1">
    <citation type="submission" date="2017-07" db="EMBL/GenBank/DDBJ databases">
        <title>Tetzosporium hominis gen.nov. sp.nov.</title>
        <authorList>
            <person name="Tetz G."/>
            <person name="Tetz V."/>
        </authorList>
    </citation>
    <scope>NUCLEOTIDE SEQUENCE [LARGE SCALE GENOMIC DNA]</scope>
    <source>
        <strain evidence="10 11">VT-49</strain>
    </source>
</reference>
<dbReference type="PANTHER" id="PTHR48111:SF22">
    <property type="entry name" value="REGULATOR OF RPOS"/>
    <property type="match status" value="1"/>
</dbReference>
<sequence>MSETILIVEDELKIARLLQLELEYEGYRTQLAHTGIDGLLAFRDGQVDLVLLDVNLPEMSGFEVLKRIRATDDLTPVLMLTAKSAVKDKVEGLDLGANDYITKPFEMEEVFARIRSALRRASLEKQQGVRVGTILLDEVRHEVKVHDQSVQLTPREFELLAFFVKNPEQVLTREQILDAVWGYDYYGDTNVVDVYIRYVRKKIETSEFRYIQTVRGVGYMLKESSHETES</sequence>
<dbReference type="Gene3D" id="3.40.50.2300">
    <property type="match status" value="1"/>
</dbReference>
<dbReference type="InterPro" id="IPR001789">
    <property type="entry name" value="Sig_transdc_resp-reg_receiver"/>
</dbReference>
<dbReference type="Pfam" id="PF00486">
    <property type="entry name" value="Trans_reg_C"/>
    <property type="match status" value="1"/>
</dbReference>
<dbReference type="GO" id="GO:0000976">
    <property type="term" value="F:transcription cis-regulatory region binding"/>
    <property type="evidence" value="ECO:0007669"/>
    <property type="project" value="TreeGrafter"/>
</dbReference>
<keyword evidence="11" id="KW-1185">Reference proteome</keyword>
<feature type="domain" description="OmpR/PhoB-type" evidence="9">
    <location>
        <begin position="126"/>
        <end position="223"/>
    </location>
</feature>
<dbReference type="PROSITE" id="PS50110">
    <property type="entry name" value="RESPONSE_REGULATORY"/>
    <property type="match status" value="1"/>
</dbReference>
<dbReference type="SMART" id="SM00448">
    <property type="entry name" value="REC"/>
    <property type="match status" value="1"/>
</dbReference>
<dbReference type="AlphaFoldDB" id="A0A264W411"/>
<feature type="domain" description="Response regulatory" evidence="8">
    <location>
        <begin position="4"/>
        <end position="118"/>
    </location>
</feature>